<feature type="compositionally biased region" description="Acidic residues" evidence="9">
    <location>
        <begin position="484"/>
        <end position="497"/>
    </location>
</feature>
<protein>
    <recommendedName>
        <fullName evidence="11">TGF-beta family profile domain-containing protein</fullName>
    </recommendedName>
</protein>
<feature type="chain" id="PRO_5012044814" description="TGF-beta family profile domain-containing protein" evidence="10">
    <location>
        <begin position="22"/>
        <end position="646"/>
    </location>
</feature>
<evidence type="ECO:0000256" key="7">
    <source>
        <dbReference type="ARBA" id="ARBA00023180"/>
    </source>
</evidence>
<evidence type="ECO:0000256" key="8">
    <source>
        <dbReference type="RuleBase" id="RU000354"/>
    </source>
</evidence>
<comment type="subcellular location">
    <subcellularLocation>
        <location evidence="1">Secreted</location>
    </subcellularLocation>
</comment>
<dbReference type="STRING" id="6526.A0A2C9KDV7"/>
<dbReference type="PROSITE" id="PS51362">
    <property type="entry name" value="TGF_BETA_2"/>
    <property type="match status" value="1"/>
</dbReference>
<keyword evidence="6" id="KW-1015">Disulfide bond</keyword>
<evidence type="ECO:0000256" key="4">
    <source>
        <dbReference type="ARBA" id="ARBA00022729"/>
    </source>
</evidence>
<keyword evidence="7" id="KW-0325">Glycoprotein</keyword>
<dbReference type="Gene3D" id="2.10.90.10">
    <property type="entry name" value="Cystine-knot cytokines"/>
    <property type="match status" value="1"/>
</dbReference>
<evidence type="ECO:0000256" key="6">
    <source>
        <dbReference type="ARBA" id="ARBA00023157"/>
    </source>
</evidence>
<evidence type="ECO:0000313" key="12">
    <source>
        <dbReference type="EnsemblMetazoa" id="BGLB017942-PA"/>
    </source>
</evidence>
<evidence type="ECO:0000256" key="2">
    <source>
        <dbReference type="ARBA" id="ARBA00006656"/>
    </source>
</evidence>
<dbReference type="InterPro" id="IPR001839">
    <property type="entry name" value="TGF-b_C"/>
</dbReference>
<dbReference type="InterPro" id="IPR029034">
    <property type="entry name" value="Cystine-knot_cytokine"/>
</dbReference>
<dbReference type="InterPro" id="IPR015615">
    <property type="entry name" value="TGF-beta-rel"/>
</dbReference>
<dbReference type="FunFam" id="2.10.90.10:FF:000001">
    <property type="entry name" value="Bone morphogenetic protein 4"/>
    <property type="match status" value="1"/>
</dbReference>
<dbReference type="PANTHER" id="PTHR11848:SF307">
    <property type="entry name" value="BONE MORPHOGENETIC PROTEIN 10"/>
    <property type="match status" value="1"/>
</dbReference>
<evidence type="ECO:0000256" key="1">
    <source>
        <dbReference type="ARBA" id="ARBA00004613"/>
    </source>
</evidence>
<gene>
    <name evidence="12" type="primary">106057556</name>
</gene>
<dbReference type="AlphaFoldDB" id="A0A2C9KDV7"/>
<accession>A0A2C9KDV7</accession>
<dbReference type="Gene3D" id="2.60.120.970">
    <property type="match status" value="1"/>
</dbReference>
<keyword evidence="3" id="KW-0964">Secreted</keyword>
<dbReference type="SMART" id="SM00204">
    <property type="entry name" value="TGFB"/>
    <property type="match status" value="1"/>
</dbReference>
<feature type="signal peptide" evidence="10">
    <location>
        <begin position="1"/>
        <end position="21"/>
    </location>
</feature>
<feature type="domain" description="TGF-beta family profile" evidence="11">
    <location>
        <begin position="534"/>
        <end position="646"/>
    </location>
</feature>
<dbReference type="GO" id="GO:0005125">
    <property type="term" value="F:cytokine activity"/>
    <property type="evidence" value="ECO:0007669"/>
    <property type="project" value="TreeGrafter"/>
</dbReference>
<reference evidence="12" key="1">
    <citation type="submission" date="2020-05" db="UniProtKB">
        <authorList>
            <consortium name="EnsemblMetazoa"/>
        </authorList>
    </citation>
    <scope>IDENTIFICATION</scope>
    <source>
        <strain evidence="12">BB02</strain>
    </source>
</reference>
<keyword evidence="5 8" id="KW-0339">Growth factor</keyword>
<comment type="similarity">
    <text evidence="2 8">Belongs to the TGF-beta family.</text>
</comment>
<dbReference type="GO" id="GO:0008083">
    <property type="term" value="F:growth factor activity"/>
    <property type="evidence" value="ECO:0007669"/>
    <property type="project" value="UniProtKB-KW"/>
</dbReference>
<organism evidence="12 13">
    <name type="scientific">Biomphalaria glabrata</name>
    <name type="common">Bloodfluke planorb</name>
    <name type="synonym">Freshwater snail</name>
    <dbReference type="NCBI Taxonomy" id="6526"/>
    <lineage>
        <taxon>Eukaryota</taxon>
        <taxon>Metazoa</taxon>
        <taxon>Spiralia</taxon>
        <taxon>Lophotrochozoa</taxon>
        <taxon>Mollusca</taxon>
        <taxon>Gastropoda</taxon>
        <taxon>Heterobranchia</taxon>
        <taxon>Euthyneura</taxon>
        <taxon>Panpulmonata</taxon>
        <taxon>Hygrophila</taxon>
        <taxon>Lymnaeoidea</taxon>
        <taxon>Planorbidae</taxon>
        <taxon>Biomphalaria</taxon>
    </lineage>
</organism>
<evidence type="ECO:0000256" key="10">
    <source>
        <dbReference type="SAM" id="SignalP"/>
    </source>
</evidence>
<dbReference type="RefSeq" id="XP_013070255.2">
    <property type="nucleotide sequence ID" value="XM_013214801.2"/>
</dbReference>
<evidence type="ECO:0000259" key="11">
    <source>
        <dbReference type="PROSITE" id="PS51362"/>
    </source>
</evidence>
<evidence type="ECO:0000256" key="5">
    <source>
        <dbReference type="ARBA" id="ARBA00023030"/>
    </source>
</evidence>
<dbReference type="EnsemblMetazoa" id="BGLB017942-RA">
    <property type="protein sequence ID" value="BGLB017942-PA"/>
    <property type="gene ID" value="BGLB017942"/>
</dbReference>
<sequence length="646" mass="73196">MRDVLFIYRVLLPPLILLIAGLPCPSEELLGINPAVNTDRHSMNSEFKPRSNESGAKIITLTELKLASIDTKDSSSSNLLKMAVKSHKSKQENVKNAGQGWRQQTIRRRESFSINSVPRKTVYPRKETDTFNLSDNNDKGLQEIVQESASFTSQYRELLKSYEMHRSRRSTSDKLSQKIKLGPPKSVAPEYMIQLYHLLQGTHYHLLMNTVVTSFININHADPVPSSDNTEAPSTLVFNATLDKEEEIIQYAEVRVFLVVTCSFPDQEVCKSSGQIKVYELDPWNETAPSALVTCKNFSIANGTWESINVTSSVQSWMTSGLKIFEVHLSLSEANKNKDKVRLAIGSIDGKEPLLVVFAKKTGSISHHVLAKRDTYYSTDSIELSLFHRNSTNETNYSRQYFQGFVNAVKTMQLAEHQISSAKAKQPSLLDNYEYVDSENIPNVTFQSKIIRNNAQHKRPLDSSSISSFRKIYDTVLSAKNEESESENSSEESEDDVSPNPVFLARARRHAKARFRRHLDVLFEDGHVAKAHNRFKRSKKKRSSCRRQQLYIVFKEIKWNLTVIAPDGYHAFECIGKCYYPIGTHLSPTRHAIIQTLLHTSYPEKGSRACCVPTKLDPISILFDIDGVVKFDYSYEGMIAAECGCR</sequence>
<dbReference type="InterPro" id="IPR017948">
    <property type="entry name" value="TGFb_CS"/>
</dbReference>
<name>A0A2C9KDV7_BIOGL</name>
<dbReference type="InterPro" id="IPR001111">
    <property type="entry name" value="TGF-b_propeptide"/>
</dbReference>
<evidence type="ECO:0000313" key="13">
    <source>
        <dbReference type="Proteomes" id="UP000076420"/>
    </source>
</evidence>
<proteinExistence type="inferred from homology"/>
<dbReference type="OrthoDB" id="5987191at2759"/>
<dbReference type="PANTHER" id="PTHR11848">
    <property type="entry name" value="TGF-BETA FAMILY"/>
    <property type="match status" value="1"/>
</dbReference>
<dbReference type="Proteomes" id="UP000076420">
    <property type="component" value="Unassembled WGS sequence"/>
</dbReference>
<dbReference type="GO" id="GO:0005615">
    <property type="term" value="C:extracellular space"/>
    <property type="evidence" value="ECO:0007669"/>
    <property type="project" value="TreeGrafter"/>
</dbReference>
<evidence type="ECO:0000256" key="9">
    <source>
        <dbReference type="SAM" id="MobiDB-lite"/>
    </source>
</evidence>
<evidence type="ECO:0000256" key="3">
    <source>
        <dbReference type="ARBA" id="ARBA00022525"/>
    </source>
</evidence>
<dbReference type="Pfam" id="PF00688">
    <property type="entry name" value="TGFb_propeptide"/>
    <property type="match status" value="1"/>
</dbReference>
<dbReference type="SUPFAM" id="SSF57501">
    <property type="entry name" value="Cystine-knot cytokines"/>
    <property type="match status" value="1"/>
</dbReference>
<dbReference type="VEuPathDB" id="VectorBase:BGLAX_041144"/>
<feature type="region of interest" description="Disordered" evidence="9">
    <location>
        <begin position="480"/>
        <end position="501"/>
    </location>
</feature>
<dbReference type="VEuPathDB" id="VectorBase:BGLB017942"/>
<dbReference type="Pfam" id="PF00019">
    <property type="entry name" value="TGF_beta"/>
    <property type="match status" value="1"/>
</dbReference>
<keyword evidence="4 10" id="KW-0732">Signal</keyword>
<dbReference type="KEGG" id="bgt:106057556"/>
<dbReference type="PROSITE" id="PS00250">
    <property type="entry name" value="TGF_BETA_1"/>
    <property type="match status" value="1"/>
</dbReference>